<sequence>MGIELPEGLRWLGWVAGAAWPDGDETAMRAVAYDWQTASRGLRALLPDIDAAARGTVAAYPDGDGGAKMGALYGELRSGDKSLESLAQHLATMSDSTFDMGTEIEGQKLAVIVSLAVLAIEILWAWRFPPTAPAEQAGLIAAARSFLRLLEDKLIARVAQATAWMGPRLQGIATKYLVKIGEAMLISGAIDGGVQIGQMAGGTRRNFNGLQFGTSLVAAGVASPVGRKFSDWAGAKSYAALGNKLDNPWLRSAVGSGIGATTGLVGTFASNIPAGLMTGDWAGLFGTPHGWAGAAARGGIVGSQLGMRQKTALPAGRNFEVDTVAVPDRPVADRGSNVSRNEDVTPQHRRGGETADNHERDGLAAAPGATSSSAASVATDPGGGPARPESSPAQAPSQRSSPVGTGAGQSVTHSSTEPGAGPRPGGAGSAAAGGSQPGFVSAGPGSEVAGSRPEDSSAGRSVEAGGVDDSRSDGPGVIPHGVGDEGSPADPVGRLQWGRNEDGHAVFDGPDGTRYRVDEVGDLLVTRPGDDVVLQVRSGASAEVIDSDHAHTRLIGKTDTPYTRPDGTTHVVLPDGSMRTRGTDGSITTVRPNGWVRTEADGRTTVVKPDGTTVESDSATGAVVVRGGRDDTALWSGSSGRMTQPPDGSVHVAADRTDPMGRGIASVSLPDGTRGIVEMGGHSIKQLGAELQDGKVRLNRPDGVELVWDPKGKAHIKLPDDTVVVKDAEGVVRVTEPGGTVHEIRPDADGGVTALLPKLGGLEVSKTPDGLQVRHKDGTVSAVGRNGLDGRDGSDSRGGVTTTDKHGVVRETLSNGQVRTGYPDGTGREVRSDGSMEATRPDGTKWGVRPDGSTWKVDARDATRFEDIDGTRVTVEPDGPVTVFTPDGTHYIATDPETFPSLTNSLGMRKFFGVQKFFGIELPRDIKGAVASVLHPDGTRGIAELGGHAQPGAIRVHRPDGAELSSDSGGKVGVSGLDGPIFEKTRRGGLRVDGAPVPRGWEWPAGGTTVKDVPGGLDVMHKDGSKSEIRFDGIKITDTSGVERSLMPDGMARIQHPVAVAGESPKTLEVRHDGATRTELPDGSGRGLRPDGTTWTRDKDGRYFVTDPDGAQRAPADRRVPVADGSDMTAKTRPKRYWRIAMPGAYSAPEAPGPDEWIPPDGSDPCPPDPCPPDPCPPDPCPPDPCPPDPCPPDPCDSSPLGLMGNALPSDVPDYSSRLSRSDVAASLWDPPGSRALPGMDPQRPLEPAPQAHAPAMLSLPESSPSDPALSEPDSSNYARHLEDPVPTKGSDAGPPGLSDTQVPPGKPETDASDRTDALGMREDGSTPKPPWRPESGPQVGDSPFPLGTDSAGTPMLPGGPVSPGSLGPPGFSGTNVADDRSRPLVRKRKPRVRLGKRDQNEHTDAGGPDLPRSGLPEAEIVDMPFTLGGEGTQSDGFGGPESSRRKAIGD</sequence>
<keyword evidence="4" id="KW-1185">Reference proteome</keyword>
<evidence type="ECO:0000256" key="1">
    <source>
        <dbReference type="SAM" id="MobiDB-lite"/>
    </source>
</evidence>
<feature type="compositionally biased region" description="Basic and acidic residues" evidence="1">
    <location>
        <begin position="1396"/>
        <end position="1405"/>
    </location>
</feature>
<feature type="compositionally biased region" description="Basic residues" evidence="1">
    <location>
        <begin position="1384"/>
        <end position="1395"/>
    </location>
</feature>
<reference evidence="3 4" key="1">
    <citation type="submission" date="2018-07" db="EMBL/GenBank/DDBJ databases">
        <title>Genomic Encyclopedia of Type Strains, Phase IV (KMG-IV): sequencing the most valuable type-strain genomes for metagenomic binning, comparative biology and taxonomic classification.</title>
        <authorList>
            <person name="Goeker M."/>
        </authorList>
    </citation>
    <scope>NUCLEOTIDE SEQUENCE [LARGE SCALE GENOMIC DNA]</scope>
    <source>
        <strain evidence="3 4">DSM 44952</strain>
    </source>
</reference>
<feature type="compositionally biased region" description="Low complexity" evidence="1">
    <location>
        <begin position="386"/>
        <end position="402"/>
    </location>
</feature>
<feature type="compositionally biased region" description="Basic and acidic residues" evidence="1">
    <location>
        <begin position="499"/>
        <end position="513"/>
    </location>
</feature>
<dbReference type="InterPro" id="IPR047002">
    <property type="entry name" value="Tcp10_C_sf"/>
</dbReference>
<feature type="compositionally biased region" description="Gly residues" evidence="1">
    <location>
        <begin position="1429"/>
        <end position="1440"/>
    </location>
</feature>
<feature type="compositionally biased region" description="Polar residues" evidence="1">
    <location>
        <begin position="408"/>
        <end position="417"/>
    </location>
</feature>
<feature type="compositionally biased region" description="Low complexity" evidence="1">
    <location>
        <begin position="1355"/>
        <end position="1374"/>
    </location>
</feature>
<feature type="compositionally biased region" description="Low complexity" evidence="1">
    <location>
        <begin position="364"/>
        <end position="378"/>
    </location>
</feature>
<comment type="caution">
    <text evidence="3">The sequence shown here is derived from an EMBL/GenBank/DDBJ whole genome shotgun (WGS) entry which is preliminary data.</text>
</comment>
<feature type="region of interest" description="Disordered" evidence="1">
    <location>
        <begin position="781"/>
        <end position="851"/>
    </location>
</feature>
<dbReference type="EMBL" id="QQAZ01000020">
    <property type="protein sequence ID" value="RDI43609.1"/>
    <property type="molecule type" value="Genomic_DNA"/>
</dbReference>
<name>A0A370GK19_9NOCA</name>
<dbReference type="Proteomes" id="UP000255355">
    <property type="component" value="Unassembled WGS sequence"/>
</dbReference>
<protein>
    <recommendedName>
        <fullName evidence="2">Outer membrane channel protein CpnT-like N-terminal domain-containing protein</fullName>
    </recommendedName>
</protein>
<feature type="region of interest" description="Disordered" evidence="1">
    <location>
        <begin position="324"/>
        <end position="513"/>
    </location>
</feature>
<dbReference type="Gene3D" id="2.60.450.20">
    <property type="match status" value="3"/>
</dbReference>
<organism evidence="3 4">
    <name type="scientific">Nocardia mexicana</name>
    <dbReference type="NCBI Taxonomy" id="279262"/>
    <lineage>
        <taxon>Bacteria</taxon>
        <taxon>Bacillati</taxon>
        <taxon>Actinomycetota</taxon>
        <taxon>Actinomycetes</taxon>
        <taxon>Mycobacteriales</taxon>
        <taxon>Nocardiaceae</taxon>
        <taxon>Nocardia</taxon>
    </lineage>
</organism>
<accession>A0A370GK19</accession>
<evidence type="ECO:0000313" key="3">
    <source>
        <dbReference type="EMBL" id="RDI43609.1"/>
    </source>
</evidence>
<dbReference type="Pfam" id="PF25547">
    <property type="entry name" value="WXG100_2"/>
    <property type="match status" value="1"/>
</dbReference>
<dbReference type="RefSeq" id="WP_170176890.1">
    <property type="nucleotide sequence ID" value="NZ_QQAZ01000020.1"/>
</dbReference>
<evidence type="ECO:0000313" key="4">
    <source>
        <dbReference type="Proteomes" id="UP000255355"/>
    </source>
</evidence>
<feature type="compositionally biased region" description="Low complexity" evidence="1">
    <location>
        <begin position="429"/>
        <end position="438"/>
    </location>
</feature>
<proteinExistence type="predicted"/>
<dbReference type="STRING" id="1210089.GCA_001613165_06101"/>
<feature type="compositionally biased region" description="Pro residues" evidence="1">
    <location>
        <begin position="1165"/>
        <end position="1195"/>
    </location>
</feature>
<feature type="region of interest" description="Disordered" evidence="1">
    <location>
        <begin position="1073"/>
        <end position="1451"/>
    </location>
</feature>
<feature type="compositionally biased region" description="Basic and acidic residues" evidence="1">
    <location>
        <begin position="1308"/>
        <end position="1326"/>
    </location>
</feature>
<dbReference type="InterPro" id="IPR057746">
    <property type="entry name" value="CpnT-like_N"/>
</dbReference>
<evidence type="ECO:0000259" key="2">
    <source>
        <dbReference type="Pfam" id="PF25547"/>
    </source>
</evidence>
<feature type="domain" description="Outer membrane channel protein CpnT-like N-terminal" evidence="2">
    <location>
        <begin position="3"/>
        <end position="141"/>
    </location>
</feature>
<feature type="compositionally biased region" description="Basic and acidic residues" evidence="1">
    <location>
        <begin position="826"/>
        <end position="843"/>
    </location>
</feature>
<feature type="compositionally biased region" description="Basic and acidic residues" evidence="1">
    <location>
        <begin position="340"/>
        <end position="362"/>
    </location>
</feature>
<gene>
    <name evidence="3" type="ORF">DFR68_12076</name>
</gene>